<evidence type="ECO:0000256" key="1">
    <source>
        <dbReference type="SAM" id="SignalP"/>
    </source>
</evidence>
<accession>A0A6A3GG10</accession>
<sequence>MNHFEFICVSSAIVVCVQLLSIDRSCNSILHKPYYGLAALDKVHCLRVELLVQPVVLVHYRPGLCVVVVVESVYARR</sequence>
<gene>
    <name evidence="2" type="ORF">PR001_g31844</name>
</gene>
<feature type="non-terminal residue" evidence="2">
    <location>
        <position position="77"/>
    </location>
</feature>
<proteinExistence type="predicted"/>
<name>A0A6A3GG10_9STRA</name>
<evidence type="ECO:0000313" key="2">
    <source>
        <dbReference type="EMBL" id="KAE8956133.1"/>
    </source>
</evidence>
<protein>
    <recommendedName>
        <fullName evidence="4">Secreted protein</fullName>
    </recommendedName>
</protein>
<organism evidence="2 3">
    <name type="scientific">Phytophthora rubi</name>
    <dbReference type="NCBI Taxonomy" id="129364"/>
    <lineage>
        <taxon>Eukaryota</taxon>
        <taxon>Sar</taxon>
        <taxon>Stramenopiles</taxon>
        <taxon>Oomycota</taxon>
        <taxon>Peronosporomycetes</taxon>
        <taxon>Peronosporales</taxon>
        <taxon>Peronosporaceae</taxon>
        <taxon>Phytophthora</taxon>
    </lineage>
</organism>
<feature type="chain" id="PRO_5025664750" description="Secreted protein" evidence="1">
    <location>
        <begin position="20"/>
        <end position="77"/>
    </location>
</feature>
<evidence type="ECO:0000313" key="3">
    <source>
        <dbReference type="Proteomes" id="UP000429607"/>
    </source>
</evidence>
<keyword evidence="1" id="KW-0732">Signal</keyword>
<dbReference type="Proteomes" id="UP000429607">
    <property type="component" value="Unassembled WGS sequence"/>
</dbReference>
<comment type="caution">
    <text evidence="2">The sequence shown here is derived from an EMBL/GenBank/DDBJ whole genome shotgun (WGS) entry which is preliminary data.</text>
</comment>
<dbReference type="EMBL" id="QXFV01008762">
    <property type="protein sequence ID" value="KAE8956133.1"/>
    <property type="molecule type" value="Genomic_DNA"/>
</dbReference>
<reference evidence="2 3" key="1">
    <citation type="submission" date="2018-09" db="EMBL/GenBank/DDBJ databases">
        <title>Genomic investigation of the strawberry pathogen Phytophthora fragariae indicates pathogenicity is determined by transcriptional variation in three key races.</title>
        <authorList>
            <person name="Adams T.M."/>
            <person name="Armitage A.D."/>
            <person name="Sobczyk M.K."/>
            <person name="Bates H.J."/>
            <person name="Dunwell J.M."/>
            <person name="Nellist C.F."/>
            <person name="Harrison R.J."/>
        </authorList>
    </citation>
    <scope>NUCLEOTIDE SEQUENCE [LARGE SCALE GENOMIC DNA]</scope>
    <source>
        <strain evidence="2 3">SCRP249</strain>
    </source>
</reference>
<feature type="signal peptide" evidence="1">
    <location>
        <begin position="1"/>
        <end position="19"/>
    </location>
</feature>
<evidence type="ECO:0008006" key="4">
    <source>
        <dbReference type="Google" id="ProtNLM"/>
    </source>
</evidence>
<dbReference type="AlphaFoldDB" id="A0A6A3GG10"/>